<name>A0A2W7P0F7_9RHOB</name>
<feature type="binding site" evidence="6">
    <location>
        <position position="267"/>
    </location>
    <ligand>
        <name>S-adenosyl-L-methionine</name>
        <dbReference type="ChEBI" id="CHEBI:59789"/>
    </ligand>
</feature>
<sequence>MERVRIERLGHRGDGIAGSLRVPRALPGEEIEGEATDGRIDRPRILDPSPRRVKPACPHYAACGGCALLHADDAFVAEWKVEVVRTALAARGLPAPIAGIATSPERSRRRATLAARRTKQGALAGFHARASDTLTPIPDCRVVVPEITAALPHIEALARLGASRKAELSVAVTAGPAGLDLTVTNGKPVDAALGEGLTEIALRADLARLVWKGEPVYAARPPVQSFGDATIVPPPGAFLQATKAGEVALTAAVEAALSGASRIVDLFAGCGTFALPLSRHAEIHAVEGDAALLVALEKSWRNAAGRHALRTERRDLFRRPLLAAELDRFDAAVVDPPRAGAEAQMREIAGSRLKRIASVSCNPVTFARDTEILVRAGFRLNEIRVVDQFRWSPHVEIVASLTR</sequence>
<dbReference type="RefSeq" id="WP_111535833.1">
    <property type="nucleotide sequence ID" value="NZ_QKZL01000002.1"/>
</dbReference>
<evidence type="ECO:0000313" key="7">
    <source>
        <dbReference type="EMBL" id="PZX18946.1"/>
    </source>
</evidence>
<dbReference type="PANTHER" id="PTHR11061:SF49">
    <property type="entry name" value="23S RRNA (URACIL(1939)-C(5))-METHYLTRANSFERASE RLMD"/>
    <property type="match status" value="1"/>
</dbReference>
<keyword evidence="1" id="KW-0004">4Fe-4S</keyword>
<dbReference type="PANTHER" id="PTHR11061">
    <property type="entry name" value="RNA M5U METHYLTRANSFERASE"/>
    <property type="match status" value="1"/>
</dbReference>
<evidence type="ECO:0000256" key="1">
    <source>
        <dbReference type="ARBA" id="ARBA00022485"/>
    </source>
</evidence>
<keyword evidence="3 6" id="KW-0808">Transferase</keyword>
<dbReference type="CDD" id="cd02440">
    <property type="entry name" value="AdoMet_MTases"/>
    <property type="match status" value="1"/>
</dbReference>
<protein>
    <submittedName>
        <fullName evidence="7">23S rRNA (Uracil1939-C5)-methyltransferase</fullName>
    </submittedName>
</protein>
<keyword evidence="1" id="KW-0408">Iron</keyword>
<reference evidence="7 8" key="1">
    <citation type="submission" date="2018-06" db="EMBL/GenBank/DDBJ databases">
        <title>Genomic Encyclopedia of Archaeal and Bacterial Type Strains, Phase II (KMG-II): from individual species to whole genera.</title>
        <authorList>
            <person name="Goeker M."/>
        </authorList>
    </citation>
    <scope>NUCLEOTIDE SEQUENCE [LARGE SCALE GENOMIC DNA]</scope>
    <source>
        <strain evidence="7 8">DSM 22009</strain>
    </source>
</reference>
<keyword evidence="2 6" id="KW-0489">Methyltransferase</keyword>
<keyword evidence="5" id="KW-0411">Iron-sulfur</keyword>
<dbReference type="Proteomes" id="UP000248916">
    <property type="component" value="Unassembled WGS sequence"/>
</dbReference>
<gene>
    <name evidence="7" type="ORF">LX81_00640</name>
</gene>
<feature type="binding site" evidence="6">
    <location>
        <position position="335"/>
    </location>
    <ligand>
        <name>S-adenosyl-L-methionine</name>
        <dbReference type="ChEBI" id="CHEBI:59789"/>
    </ligand>
</feature>
<proteinExistence type="inferred from homology"/>
<dbReference type="GO" id="GO:0070475">
    <property type="term" value="P:rRNA base methylation"/>
    <property type="evidence" value="ECO:0007669"/>
    <property type="project" value="TreeGrafter"/>
</dbReference>
<evidence type="ECO:0000256" key="5">
    <source>
        <dbReference type="ARBA" id="ARBA00023014"/>
    </source>
</evidence>
<dbReference type="InterPro" id="IPR012340">
    <property type="entry name" value="NA-bd_OB-fold"/>
</dbReference>
<feature type="active site" description="Nucleophile" evidence="6">
    <location>
        <position position="361"/>
    </location>
</feature>
<evidence type="ECO:0000256" key="3">
    <source>
        <dbReference type="ARBA" id="ARBA00022679"/>
    </source>
</evidence>
<dbReference type="InterPro" id="IPR029063">
    <property type="entry name" value="SAM-dependent_MTases_sf"/>
</dbReference>
<dbReference type="OrthoDB" id="9804590at2"/>
<evidence type="ECO:0000313" key="8">
    <source>
        <dbReference type="Proteomes" id="UP000248916"/>
    </source>
</evidence>
<dbReference type="EMBL" id="QKZL01000002">
    <property type="protein sequence ID" value="PZX18946.1"/>
    <property type="molecule type" value="Genomic_DNA"/>
</dbReference>
<keyword evidence="4 6" id="KW-0949">S-adenosyl-L-methionine</keyword>
<feature type="binding site" evidence="6">
    <location>
        <position position="240"/>
    </location>
    <ligand>
        <name>S-adenosyl-L-methionine</name>
        <dbReference type="ChEBI" id="CHEBI:59789"/>
    </ligand>
</feature>
<comment type="caution">
    <text evidence="7">The sequence shown here is derived from an EMBL/GenBank/DDBJ whole genome shotgun (WGS) entry which is preliminary data.</text>
</comment>
<keyword evidence="1" id="KW-0479">Metal-binding</keyword>
<dbReference type="AlphaFoldDB" id="A0A2W7P0F7"/>
<evidence type="ECO:0000256" key="2">
    <source>
        <dbReference type="ARBA" id="ARBA00022603"/>
    </source>
</evidence>
<dbReference type="InterPro" id="IPR010280">
    <property type="entry name" value="U5_MeTrfase_fam"/>
</dbReference>
<feature type="binding site" evidence="6">
    <location>
        <position position="287"/>
    </location>
    <ligand>
        <name>S-adenosyl-L-methionine</name>
        <dbReference type="ChEBI" id="CHEBI:59789"/>
    </ligand>
</feature>
<keyword evidence="8" id="KW-1185">Reference proteome</keyword>
<dbReference type="Gene3D" id="2.40.50.1070">
    <property type="match status" value="1"/>
</dbReference>
<dbReference type="PROSITE" id="PS51687">
    <property type="entry name" value="SAM_MT_RNA_M5U"/>
    <property type="match status" value="1"/>
</dbReference>
<accession>A0A2W7P0F7</accession>
<dbReference type="GO" id="GO:0070041">
    <property type="term" value="F:rRNA (uridine-C5-)-methyltransferase activity"/>
    <property type="evidence" value="ECO:0007669"/>
    <property type="project" value="TreeGrafter"/>
</dbReference>
<dbReference type="GO" id="GO:0051539">
    <property type="term" value="F:4 iron, 4 sulfur cluster binding"/>
    <property type="evidence" value="ECO:0007669"/>
    <property type="project" value="UniProtKB-KW"/>
</dbReference>
<evidence type="ECO:0000256" key="6">
    <source>
        <dbReference type="PROSITE-ProRule" id="PRU01024"/>
    </source>
</evidence>
<dbReference type="Pfam" id="PF05958">
    <property type="entry name" value="tRNA_U5-meth_tr"/>
    <property type="match status" value="1"/>
</dbReference>
<comment type="similarity">
    <text evidence="6">Belongs to the class I-like SAM-binding methyltransferase superfamily. RNA M5U methyltransferase family.</text>
</comment>
<dbReference type="Gene3D" id="2.40.50.140">
    <property type="entry name" value="Nucleic acid-binding proteins"/>
    <property type="match status" value="1"/>
</dbReference>
<organism evidence="7 8">
    <name type="scientific">Palleronia aestuarii</name>
    <dbReference type="NCBI Taxonomy" id="568105"/>
    <lineage>
        <taxon>Bacteria</taxon>
        <taxon>Pseudomonadati</taxon>
        <taxon>Pseudomonadota</taxon>
        <taxon>Alphaproteobacteria</taxon>
        <taxon>Rhodobacterales</taxon>
        <taxon>Roseobacteraceae</taxon>
        <taxon>Palleronia</taxon>
    </lineage>
</organism>
<evidence type="ECO:0000256" key="4">
    <source>
        <dbReference type="ARBA" id="ARBA00022691"/>
    </source>
</evidence>
<dbReference type="Gene3D" id="3.40.50.150">
    <property type="entry name" value="Vaccinia Virus protein VP39"/>
    <property type="match status" value="1"/>
</dbReference>
<dbReference type="SUPFAM" id="SSF53335">
    <property type="entry name" value="S-adenosyl-L-methionine-dependent methyltransferases"/>
    <property type="match status" value="1"/>
</dbReference>